<evidence type="ECO:0000256" key="5">
    <source>
        <dbReference type="ARBA" id="ARBA00022723"/>
    </source>
</evidence>
<evidence type="ECO:0000256" key="2">
    <source>
        <dbReference type="ARBA" id="ARBA00001913"/>
    </source>
</evidence>
<dbReference type="Proteomes" id="UP000620104">
    <property type="component" value="Unassembled WGS sequence"/>
</dbReference>
<name>A0A8H3YG13_9TREE</name>
<dbReference type="EMBL" id="BLZA01000017">
    <property type="protein sequence ID" value="GHJ86291.1"/>
    <property type="molecule type" value="Genomic_DNA"/>
</dbReference>
<comment type="similarity">
    <text evidence="3">Belongs to the glycosyl hydrolase 13 family.</text>
</comment>
<evidence type="ECO:0000313" key="17">
    <source>
        <dbReference type="EMBL" id="GHJ86291.1"/>
    </source>
</evidence>
<protein>
    <recommendedName>
        <fullName evidence="4">alpha-amylase</fullName>
        <ecNumber evidence="4">3.2.1.1</ecNumber>
    </recommendedName>
</protein>
<dbReference type="FunFam" id="3.20.20.80:FF:000120">
    <property type="entry name" value="Alpha-amylase A"/>
    <property type="match status" value="1"/>
</dbReference>
<dbReference type="SUPFAM" id="SSF51011">
    <property type="entry name" value="Glycosyl hydrolase domain"/>
    <property type="match status" value="1"/>
</dbReference>
<feature type="signal peptide" evidence="15">
    <location>
        <begin position="1"/>
        <end position="19"/>
    </location>
</feature>
<evidence type="ECO:0000256" key="12">
    <source>
        <dbReference type="PIRSR" id="PIRSR001024-3"/>
    </source>
</evidence>
<comment type="catalytic activity">
    <reaction evidence="1">
        <text>Endohydrolysis of (1-&gt;4)-alpha-D-glucosidic linkages in polysaccharides containing three or more (1-&gt;4)-alpha-linked D-glucose units.</text>
        <dbReference type="EC" id="3.2.1.1"/>
    </reaction>
</comment>
<dbReference type="Pfam" id="PF00128">
    <property type="entry name" value="Alpha-amylase"/>
    <property type="match status" value="1"/>
</dbReference>
<keyword evidence="9" id="KW-0119">Carbohydrate metabolism</keyword>
<feature type="binding site" evidence="12">
    <location>
        <position position="133"/>
    </location>
    <ligand>
        <name>Ca(2+)</name>
        <dbReference type="ChEBI" id="CHEBI:29108"/>
        <label>1</label>
    </ligand>
</feature>
<dbReference type="PANTHER" id="PTHR10357:SF215">
    <property type="entry name" value="ALPHA-AMYLASE 1"/>
    <property type="match status" value="1"/>
</dbReference>
<keyword evidence="8 12" id="KW-0106">Calcium</keyword>
<dbReference type="GO" id="GO:0005975">
    <property type="term" value="P:carbohydrate metabolic process"/>
    <property type="evidence" value="ECO:0007669"/>
    <property type="project" value="InterPro"/>
</dbReference>
<evidence type="ECO:0000256" key="6">
    <source>
        <dbReference type="ARBA" id="ARBA00022729"/>
    </source>
</evidence>
<dbReference type="EC" id="3.2.1.1" evidence="4"/>
<feature type="binding site" evidence="14">
    <location>
        <position position="247"/>
    </location>
    <ligand>
        <name>substrate</name>
    </ligand>
</feature>
<evidence type="ECO:0000256" key="13">
    <source>
        <dbReference type="PIRSR" id="PIRSR001024-4"/>
    </source>
</evidence>
<keyword evidence="18" id="KW-1185">Reference proteome</keyword>
<evidence type="ECO:0000256" key="9">
    <source>
        <dbReference type="ARBA" id="ARBA00023277"/>
    </source>
</evidence>
<dbReference type="SMART" id="SM00642">
    <property type="entry name" value="Aamy"/>
    <property type="match status" value="1"/>
</dbReference>
<dbReference type="InterPro" id="IPR013777">
    <property type="entry name" value="A-amylase-like"/>
</dbReference>
<organism evidence="17 18">
    <name type="scientific">Naganishia liquefaciens</name>
    <dbReference type="NCBI Taxonomy" id="104408"/>
    <lineage>
        <taxon>Eukaryota</taxon>
        <taxon>Fungi</taxon>
        <taxon>Dikarya</taxon>
        <taxon>Basidiomycota</taxon>
        <taxon>Agaricomycotina</taxon>
        <taxon>Tremellomycetes</taxon>
        <taxon>Filobasidiales</taxon>
        <taxon>Filobasidiaceae</taxon>
        <taxon>Naganishia</taxon>
    </lineage>
</organism>
<keyword evidence="7" id="KW-0378">Hydrolase</keyword>
<dbReference type="CDD" id="cd11319">
    <property type="entry name" value="AmyAc_euk_AmyA"/>
    <property type="match status" value="1"/>
</dbReference>
<evidence type="ECO:0000256" key="3">
    <source>
        <dbReference type="ARBA" id="ARBA00008061"/>
    </source>
</evidence>
<keyword evidence="13" id="KW-1015">Disulfide bond</keyword>
<keyword evidence="5 12" id="KW-0479">Metal-binding</keyword>
<dbReference type="InterPro" id="IPR006047">
    <property type="entry name" value="GH13_cat_dom"/>
</dbReference>
<evidence type="ECO:0000256" key="4">
    <source>
        <dbReference type="ARBA" id="ARBA00012595"/>
    </source>
</evidence>
<feature type="binding site" evidence="12">
    <location>
        <position position="219"/>
    </location>
    <ligand>
        <name>Ca(2+)</name>
        <dbReference type="ChEBI" id="CHEBI:29108"/>
        <label>2</label>
    </ligand>
</feature>
<evidence type="ECO:0000259" key="16">
    <source>
        <dbReference type="SMART" id="SM00642"/>
    </source>
</evidence>
<feature type="binding site" evidence="12">
    <location>
        <position position="243"/>
    </location>
    <ligand>
        <name>Ca(2+)</name>
        <dbReference type="ChEBI" id="CHEBI:29108"/>
        <label>2</label>
    </ligand>
</feature>
<feature type="disulfide bond" evidence="13">
    <location>
        <begin position="48"/>
        <end position="56"/>
    </location>
</feature>
<keyword evidence="6 15" id="KW-0732">Signal</keyword>
<dbReference type="Gene3D" id="2.60.40.1180">
    <property type="entry name" value="Golgi alpha-mannosidase II"/>
    <property type="match status" value="1"/>
</dbReference>
<feature type="chain" id="PRO_5034694779" description="alpha-amylase" evidence="15">
    <location>
        <begin position="20"/>
        <end position="608"/>
    </location>
</feature>
<feature type="binding site" evidence="14">
    <location>
        <position position="134"/>
    </location>
    <ligand>
        <name>substrate</name>
    </ligand>
</feature>
<feature type="binding site" evidence="14">
    <location>
        <position position="217"/>
    </location>
    <ligand>
        <name>substrate</name>
    </ligand>
</feature>
<accession>A0A8H3YG13</accession>
<dbReference type="GO" id="GO:0005509">
    <property type="term" value="F:calcium ion binding"/>
    <property type="evidence" value="ECO:0007669"/>
    <property type="project" value="InterPro"/>
</dbReference>
<feature type="binding site" evidence="12">
    <location>
        <position position="174"/>
    </location>
    <ligand>
        <name>Ca(2+)</name>
        <dbReference type="ChEBI" id="CHEBI:29108"/>
        <label>1</label>
    </ligand>
</feature>
<dbReference type="InterPro" id="IPR017853">
    <property type="entry name" value="GH"/>
</dbReference>
<evidence type="ECO:0000256" key="1">
    <source>
        <dbReference type="ARBA" id="ARBA00000548"/>
    </source>
</evidence>
<comment type="caution">
    <text evidence="17">The sequence shown here is derived from an EMBL/GenBank/DDBJ whole genome shotgun (WGS) entry which is preliminary data.</text>
</comment>
<feature type="disulfide bond" evidence="13">
    <location>
        <begin position="162"/>
        <end position="176"/>
    </location>
</feature>
<evidence type="ECO:0000256" key="14">
    <source>
        <dbReference type="PIRSR" id="PIRSR001024-5"/>
    </source>
</evidence>
<evidence type="ECO:0000313" key="18">
    <source>
        <dbReference type="Proteomes" id="UP000620104"/>
    </source>
</evidence>
<evidence type="ECO:0000256" key="11">
    <source>
        <dbReference type="PIRSR" id="PIRSR001024-1"/>
    </source>
</evidence>
<dbReference type="Gene3D" id="3.20.20.80">
    <property type="entry name" value="Glycosidases"/>
    <property type="match status" value="1"/>
</dbReference>
<evidence type="ECO:0000256" key="7">
    <source>
        <dbReference type="ARBA" id="ARBA00022801"/>
    </source>
</evidence>
<reference evidence="17" key="1">
    <citation type="submission" date="2020-07" db="EMBL/GenBank/DDBJ databases">
        <title>Draft Genome Sequence of a Deep-Sea Yeast, Naganishia (Cryptococcus) liquefaciens strain N6.</title>
        <authorList>
            <person name="Han Y.W."/>
            <person name="Kajitani R."/>
            <person name="Morimoto H."/>
            <person name="Parhat M."/>
            <person name="Tsubouchi H."/>
            <person name="Bakenova O."/>
            <person name="Ogata M."/>
            <person name="Argunhan B."/>
            <person name="Aoki R."/>
            <person name="Kajiwara S."/>
            <person name="Itoh T."/>
            <person name="Iwasaki H."/>
        </authorList>
    </citation>
    <scope>NUCLEOTIDE SEQUENCE</scope>
    <source>
        <strain evidence="17">N6</strain>
    </source>
</reference>
<feature type="binding site" evidence="12">
    <location>
        <position position="223"/>
    </location>
    <ligand>
        <name>Ca(2+)</name>
        <dbReference type="ChEBI" id="CHEBI:29108"/>
        <label>1</label>
    </ligand>
</feature>
<dbReference type="OrthoDB" id="204980at2759"/>
<proteinExistence type="inferred from homology"/>
<evidence type="ECO:0000256" key="8">
    <source>
        <dbReference type="ARBA" id="ARBA00022837"/>
    </source>
</evidence>
<dbReference type="SUPFAM" id="SSF51445">
    <property type="entry name" value="(Trans)glycosidases"/>
    <property type="match status" value="1"/>
</dbReference>
<feature type="active site" description="Nucleophile" evidence="11">
    <location>
        <position position="219"/>
    </location>
</feature>
<feature type="domain" description="Glycosyl hydrolase family 13 catalytic" evidence="16">
    <location>
        <begin position="32"/>
        <end position="410"/>
    </location>
</feature>
<sequence length="608" mass="69003">MLLLRYLWLCLQAFRLAYALDTDGWRRQTIYQLLTDRFAREDELDAPCNLPERQYCGGNWKGLINKLDYIQGMGFTAIWISPVVENEDGGYHGYYTLDHDKLNSNFGTREDLQTLSSALHARGMYLMVDVVVNHVGSPRNQVFHPDDRYGLLNQPEDYHPHCWIRNYDNQTEVEQCWIGEDQREALVDVNTESPKVVREMYRWIRQLVADYDIDGLRVDTVKHVRKSFWPAFEEAAGVFCTGEVLHGGRQLLALASLRSAHHSLDAIDPAYTYAYQGAVLSSVHNFPLFFPLRRAFSSPEAEIIELTDMMLRAQSEAKDVSTLTTFLEQAKMPQPDLQVPRFAHNVADDSLRMNALAFPFLADGIPIMYSGGEQVYEGGDDPYNREPMWQARWSAKNNLYDFVSRVVAARNTALNANSDYALAPSVPIVTTDHEIVILRAPLLSVLSNRGLTAAATIVAFTVPQFKPGTILVDIVPQADIDDSVNHVMVGIGGSIRVRLTKGLPRIFLPYDLAKVHQNLCVKNAQYVARTEEALATAFQQSVILRSPQSRPRRSLKQSISELWRSPKKPRARFTPAWSLRPSVLLEALKQRMFARDVWTKSLIYPLLG</sequence>
<feature type="active site" description="Proton donor" evidence="11">
    <location>
        <position position="243"/>
    </location>
</feature>
<dbReference type="PIRSF" id="PIRSF001024">
    <property type="entry name" value="Alph-amyl_fung"/>
    <property type="match status" value="1"/>
</dbReference>
<evidence type="ECO:0000256" key="10">
    <source>
        <dbReference type="ARBA" id="ARBA00023295"/>
    </source>
</evidence>
<keyword evidence="10" id="KW-0326">Glycosidase</keyword>
<dbReference type="PANTHER" id="PTHR10357">
    <property type="entry name" value="ALPHA-AMYLASE FAMILY MEMBER"/>
    <property type="match status" value="1"/>
</dbReference>
<dbReference type="InterPro" id="IPR013780">
    <property type="entry name" value="Glyco_hydro_b"/>
</dbReference>
<feature type="binding site" evidence="12">
    <location>
        <position position="188"/>
    </location>
    <ligand>
        <name>Ca(2+)</name>
        <dbReference type="ChEBI" id="CHEBI:29108"/>
        <label>1</label>
    </ligand>
</feature>
<comment type="cofactor">
    <cofactor evidence="2">
        <name>Ca(2+)</name>
        <dbReference type="ChEBI" id="CHEBI:29108"/>
    </cofactor>
</comment>
<gene>
    <name evidence="17" type="ORF">NliqN6_2693</name>
</gene>
<dbReference type="GO" id="GO:0004556">
    <property type="term" value="F:alpha-amylase activity"/>
    <property type="evidence" value="ECO:0007669"/>
    <property type="project" value="UniProtKB-EC"/>
</dbReference>
<dbReference type="AlphaFoldDB" id="A0A8H3YG13"/>
<feature type="binding site" evidence="14">
    <location>
        <position position="385"/>
    </location>
    <ligand>
        <name>substrate</name>
    </ligand>
</feature>
<evidence type="ECO:0000256" key="15">
    <source>
        <dbReference type="SAM" id="SignalP"/>
    </source>
</evidence>